<evidence type="ECO:0000313" key="2">
    <source>
        <dbReference type="Proteomes" id="UP000070442"/>
    </source>
</evidence>
<dbReference type="RefSeq" id="WP_068366259.1">
    <property type="nucleotide sequence ID" value="NZ_CAUPGT010000016.1"/>
</dbReference>
<organism evidence="1 2">
    <name type="scientific">Aedoeadaptatus coxii</name>
    <dbReference type="NCBI Taxonomy" id="755172"/>
    <lineage>
        <taxon>Bacteria</taxon>
        <taxon>Bacillati</taxon>
        <taxon>Bacillota</taxon>
        <taxon>Tissierellia</taxon>
        <taxon>Tissierellales</taxon>
        <taxon>Peptoniphilaceae</taxon>
        <taxon>Aedoeadaptatus</taxon>
    </lineage>
</organism>
<dbReference type="STRING" id="755172.HMPREF1863_00154"/>
<reference evidence="2" key="1">
    <citation type="submission" date="2016-01" db="EMBL/GenBank/DDBJ databases">
        <authorList>
            <person name="Mitreva M."/>
            <person name="Pepin K.H."/>
            <person name="Mihindukulasuriya K.A."/>
            <person name="Fulton R."/>
            <person name="Fronick C."/>
            <person name="O'Laughlin M."/>
            <person name="Miner T."/>
            <person name="Herter B."/>
            <person name="Rosa B.A."/>
            <person name="Cordes M."/>
            <person name="Tomlinson C."/>
            <person name="Wollam A."/>
            <person name="Palsikar V.B."/>
            <person name="Mardis E.R."/>
            <person name="Wilson R.K."/>
        </authorList>
    </citation>
    <scope>NUCLEOTIDE SEQUENCE [LARGE SCALE GENOMIC DNA]</scope>
    <source>
        <strain evidence="2">DNF00729</strain>
    </source>
</reference>
<gene>
    <name evidence="1" type="ORF">HMPREF1863_00154</name>
</gene>
<comment type="caution">
    <text evidence="1">The sequence shown here is derived from an EMBL/GenBank/DDBJ whole genome shotgun (WGS) entry which is preliminary data.</text>
</comment>
<dbReference type="AlphaFoldDB" id="A0A134AL53"/>
<dbReference type="Proteomes" id="UP000070442">
    <property type="component" value="Unassembled WGS sequence"/>
</dbReference>
<name>A0A134AL53_9FIRM</name>
<proteinExistence type="predicted"/>
<dbReference type="EMBL" id="LSDG01000002">
    <property type="protein sequence ID" value="KXB68441.1"/>
    <property type="molecule type" value="Genomic_DNA"/>
</dbReference>
<dbReference type="OrthoDB" id="1696202at2"/>
<accession>A0A134AL53</accession>
<protein>
    <submittedName>
        <fullName evidence="1">Uncharacterized protein</fullName>
    </submittedName>
</protein>
<sequence>MKKLFIVTGSLTLIVLVAIFSVMPYYSIAKGKWKQPCLKTARNFILNDFHDFVPIRELRTSNLSKDSDTLRQFMKDKREMNRYRCETVGRKAVLKKAKVEDEKFIDNGDGTYDVIVSLDLTFDDGKERASINDDYKVHMIIENGQPKVQAAMSNDTSASWLIDGENGIKSDQLDYSWQLPGKKNKKASAPYDLEKAKKELKADLEAPPWPGGKDEM</sequence>
<keyword evidence="2" id="KW-1185">Reference proteome</keyword>
<evidence type="ECO:0000313" key="1">
    <source>
        <dbReference type="EMBL" id="KXB68441.1"/>
    </source>
</evidence>
<dbReference type="PATRIC" id="fig|755172.3.peg.149"/>